<evidence type="ECO:0000313" key="3">
    <source>
        <dbReference type="EMBL" id="HGN36532.1"/>
    </source>
</evidence>
<keyword evidence="1" id="KW-0472">Membrane</keyword>
<feature type="transmembrane region" description="Helical" evidence="1">
    <location>
        <begin position="259"/>
        <end position="281"/>
    </location>
</feature>
<feature type="transmembrane region" description="Helical" evidence="1">
    <location>
        <begin position="769"/>
        <end position="792"/>
    </location>
</feature>
<comment type="caution">
    <text evidence="3">The sequence shown here is derived from an EMBL/GenBank/DDBJ whole genome shotgun (WGS) entry which is preliminary data.</text>
</comment>
<feature type="transmembrane region" description="Helical" evidence="1">
    <location>
        <begin position="120"/>
        <end position="144"/>
    </location>
</feature>
<dbReference type="SUPFAM" id="SSF52317">
    <property type="entry name" value="Class I glutamine amidotransferase-like"/>
    <property type="match status" value="1"/>
</dbReference>
<dbReference type="InterPro" id="IPR018776">
    <property type="entry name" value="Membrane_prot_PTPS-rel_domain"/>
</dbReference>
<gene>
    <name evidence="3" type="ORF">ENT87_03160</name>
</gene>
<reference evidence="3" key="1">
    <citation type="journal article" date="2020" name="mSystems">
        <title>Genome- and Community-Level Interaction Insights into Carbon Utilization and Element Cycling Functions of Hydrothermarchaeota in Hydrothermal Sediment.</title>
        <authorList>
            <person name="Zhou Z."/>
            <person name="Liu Y."/>
            <person name="Xu W."/>
            <person name="Pan J."/>
            <person name="Luo Z.H."/>
            <person name="Li M."/>
        </authorList>
    </citation>
    <scope>NUCLEOTIDE SEQUENCE [LARGE SCALE GENOMIC DNA]</scope>
    <source>
        <strain evidence="3">SpSt-618</strain>
    </source>
</reference>
<feature type="domain" description="Membrane protein 6-pyruvoyl-tetrahydropterin synthase-related" evidence="2">
    <location>
        <begin position="515"/>
        <end position="666"/>
    </location>
</feature>
<dbReference type="InterPro" id="IPR029062">
    <property type="entry name" value="Class_I_gatase-like"/>
</dbReference>
<feature type="transmembrane region" description="Helical" evidence="1">
    <location>
        <begin position="316"/>
        <end position="335"/>
    </location>
</feature>
<feature type="transmembrane region" description="Helical" evidence="1">
    <location>
        <begin position="67"/>
        <end position="84"/>
    </location>
</feature>
<accession>A0A7J3I791</accession>
<proteinExistence type="predicted"/>
<sequence>MPNYYFGNPHFTFYTPSTYIIPLLFQYLFNLSEEGIVKLFNWAGYFSIISSLSFIMLLSYLKSGYRLSSALLSGIFFGASPGIFEPWLFGGNSAELFSLPSIPLGLILLDRFLKTGKLNYLLFFLIVGVYAITGHQAVGMFYLVFSFSWILGNNITREQKFVKIITLSLTLLCSAAWYIIPLAYMELTHKIRGSLWMKIPSELELGDYIVTFLNIEIHSLPSRGYRFPGFLLTVLLPVILYIINRLHKNNCKKKSSNEAITTFSIGIGILLYFILWCVGFLLPFPEGFHPSRFIPYIVISFSISIGLLINHAPSFLLKALPFIFISTGLMFSFLFPPSYNVAVSNFLSVEDKESLQKIKSLAMDHDVYRIGGVRDDLFYWVYLYYPHLYTSRGYYAQGILYIDWQAWFEHALAGAPPTLQWNNSILHLLDWTGTRYVGLMKNDTAAILLSNSVLKPLTTFLNFTIYEFPYSPPISETVYDGGILVFSDSEGYDVILRSIAISNYVKPAPIIVWAEDKCIDDVSLNVLEKFSSIILYRYCYRDKEKAFNLLADYVSRGGRLFIETMSSVDESSGMPQPIPISKTYREAVQESWNFSISEDLLTANITGEIFSPPIYDNGPWGVSSSTMNDLRSEAKPLLTSRDKILVAYIRYGNGIVVWSGMNLPYHVLSYQNIAEADFMKKLIMYDIIVRTEPAEMIRNSATSIIFKAQPSAKGIIFRERYISNLIFSWRATDLYKELDVFMMGPGFNYIVLNGRYGGENIRMSLHDGPLRICSIMLSVLAALLCIAVLLYTRYKAEKKPRKFLIKDNR</sequence>
<feature type="transmembrane region" description="Helical" evidence="1">
    <location>
        <begin position="12"/>
        <end position="30"/>
    </location>
</feature>
<feature type="transmembrane region" description="Helical" evidence="1">
    <location>
        <begin position="164"/>
        <end position="184"/>
    </location>
</feature>
<organism evidence="3">
    <name type="scientific">Ignisphaera aggregans</name>
    <dbReference type="NCBI Taxonomy" id="334771"/>
    <lineage>
        <taxon>Archaea</taxon>
        <taxon>Thermoproteota</taxon>
        <taxon>Thermoprotei</taxon>
        <taxon>Desulfurococcales</taxon>
        <taxon>Desulfurococcaceae</taxon>
        <taxon>Ignisphaera</taxon>
    </lineage>
</organism>
<evidence type="ECO:0000259" key="2">
    <source>
        <dbReference type="Pfam" id="PF10131"/>
    </source>
</evidence>
<name>A0A7J3I791_9CREN</name>
<feature type="transmembrane region" description="Helical" evidence="1">
    <location>
        <begin position="293"/>
        <end position="309"/>
    </location>
</feature>
<keyword evidence="1" id="KW-0812">Transmembrane</keyword>
<dbReference type="AlphaFoldDB" id="A0A7J3I791"/>
<evidence type="ECO:0000256" key="1">
    <source>
        <dbReference type="SAM" id="Phobius"/>
    </source>
</evidence>
<feature type="transmembrane region" description="Helical" evidence="1">
    <location>
        <begin position="42"/>
        <end position="60"/>
    </location>
</feature>
<protein>
    <recommendedName>
        <fullName evidence="2">Membrane protein 6-pyruvoyl-tetrahydropterin synthase-related domain-containing protein</fullName>
    </recommendedName>
</protein>
<dbReference type="Pfam" id="PF10131">
    <property type="entry name" value="PTPS_related"/>
    <property type="match status" value="1"/>
</dbReference>
<dbReference type="EMBL" id="DTAI01000088">
    <property type="protein sequence ID" value="HGN36532.1"/>
    <property type="molecule type" value="Genomic_DNA"/>
</dbReference>
<keyword evidence="1" id="KW-1133">Transmembrane helix</keyword>
<feature type="transmembrane region" description="Helical" evidence="1">
    <location>
        <begin position="227"/>
        <end position="247"/>
    </location>
</feature>